<comment type="cofactor">
    <cofactor evidence="2 7">
        <name>Mg(2+)</name>
        <dbReference type="ChEBI" id="CHEBI:18420"/>
    </cofactor>
</comment>
<organism evidence="8 9">
    <name type="scientific">Bosea minatitlanensis</name>
    <dbReference type="NCBI Taxonomy" id="128782"/>
    <lineage>
        <taxon>Bacteria</taxon>
        <taxon>Pseudomonadati</taxon>
        <taxon>Pseudomonadota</taxon>
        <taxon>Alphaproteobacteria</taxon>
        <taxon>Hyphomicrobiales</taxon>
        <taxon>Boseaceae</taxon>
        <taxon>Bosea</taxon>
    </lineage>
</organism>
<reference evidence="9" key="1">
    <citation type="journal article" date="2019" name="Int. J. Syst. Evol. Microbiol.">
        <title>The Global Catalogue of Microorganisms (GCM) 10K type strain sequencing project: providing services to taxonomists for standard genome sequencing and annotation.</title>
        <authorList>
            <consortium name="The Broad Institute Genomics Platform"/>
            <consortium name="The Broad Institute Genome Sequencing Center for Infectious Disease"/>
            <person name="Wu L."/>
            <person name="Ma J."/>
        </authorList>
    </citation>
    <scope>NUCLEOTIDE SEQUENCE [LARGE SCALE GENOMIC DNA]</scope>
    <source>
        <strain evidence="9">CGMCC 1.15643</strain>
    </source>
</reference>
<evidence type="ECO:0000256" key="7">
    <source>
        <dbReference type="RuleBase" id="RU364068"/>
    </source>
</evidence>
<keyword evidence="4 7" id="KW-0479">Metal-binding</keyword>
<evidence type="ECO:0000256" key="3">
    <source>
        <dbReference type="ARBA" id="ARBA00009759"/>
    </source>
</evidence>
<dbReference type="PRINTS" id="PR01959">
    <property type="entry name" value="SBIMPHPHTASE"/>
</dbReference>
<dbReference type="PRINTS" id="PR00377">
    <property type="entry name" value="IMPHPHTASES"/>
</dbReference>
<dbReference type="PANTHER" id="PTHR20854">
    <property type="entry name" value="INOSITOL MONOPHOSPHATASE"/>
    <property type="match status" value="1"/>
</dbReference>
<dbReference type="PROSITE" id="PS00629">
    <property type="entry name" value="IMP_1"/>
    <property type="match status" value="1"/>
</dbReference>
<dbReference type="EMBL" id="JBHSLI010000002">
    <property type="protein sequence ID" value="MFC5292560.1"/>
    <property type="molecule type" value="Genomic_DNA"/>
</dbReference>
<evidence type="ECO:0000256" key="4">
    <source>
        <dbReference type="ARBA" id="ARBA00022723"/>
    </source>
</evidence>
<proteinExistence type="inferred from homology"/>
<dbReference type="InterPro" id="IPR022337">
    <property type="entry name" value="Inositol_monophosphatase_SuhB"/>
</dbReference>
<dbReference type="Pfam" id="PF00459">
    <property type="entry name" value="Inositol_P"/>
    <property type="match status" value="1"/>
</dbReference>
<evidence type="ECO:0000313" key="8">
    <source>
        <dbReference type="EMBL" id="MFC5292560.1"/>
    </source>
</evidence>
<protein>
    <recommendedName>
        <fullName evidence="7">Inositol-1-monophosphatase</fullName>
        <ecNumber evidence="7">3.1.3.25</ecNumber>
    </recommendedName>
</protein>
<dbReference type="InterPro" id="IPR000760">
    <property type="entry name" value="Inositol_monophosphatase-like"/>
</dbReference>
<evidence type="ECO:0000256" key="1">
    <source>
        <dbReference type="ARBA" id="ARBA00001033"/>
    </source>
</evidence>
<evidence type="ECO:0000313" key="9">
    <source>
        <dbReference type="Proteomes" id="UP001595976"/>
    </source>
</evidence>
<name>A0ABW0F2C2_9HYPH</name>
<dbReference type="SUPFAM" id="SSF56655">
    <property type="entry name" value="Carbohydrate phosphatase"/>
    <property type="match status" value="1"/>
</dbReference>
<comment type="caution">
    <text evidence="8">The sequence shown here is derived from an EMBL/GenBank/DDBJ whole genome shotgun (WGS) entry which is preliminary data.</text>
</comment>
<comment type="similarity">
    <text evidence="3 7">Belongs to the inositol monophosphatase superfamily.</text>
</comment>
<gene>
    <name evidence="8" type="ORF">ACFPK2_06105</name>
</gene>
<dbReference type="Proteomes" id="UP001595976">
    <property type="component" value="Unassembled WGS sequence"/>
</dbReference>
<keyword evidence="5 7" id="KW-0378">Hydrolase</keyword>
<dbReference type="InterPro" id="IPR020583">
    <property type="entry name" value="Inositol_monoP_metal-BS"/>
</dbReference>
<dbReference type="EC" id="3.1.3.25" evidence="7"/>
<dbReference type="RefSeq" id="WP_158446909.1">
    <property type="nucleotide sequence ID" value="NZ_JAOAOS010000002.1"/>
</dbReference>
<dbReference type="CDD" id="cd01639">
    <property type="entry name" value="IMPase"/>
    <property type="match status" value="1"/>
</dbReference>
<keyword evidence="6 7" id="KW-0460">Magnesium</keyword>
<evidence type="ECO:0000256" key="6">
    <source>
        <dbReference type="ARBA" id="ARBA00022842"/>
    </source>
</evidence>
<accession>A0ABW0F2C2</accession>
<evidence type="ECO:0000256" key="2">
    <source>
        <dbReference type="ARBA" id="ARBA00001946"/>
    </source>
</evidence>
<evidence type="ECO:0000256" key="5">
    <source>
        <dbReference type="ARBA" id="ARBA00022801"/>
    </source>
</evidence>
<comment type="catalytic activity">
    <reaction evidence="1 7">
        <text>a myo-inositol phosphate + H2O = myo-inositol + phosphate</text>
        <dbReference type="Rhea" id="RHEA:24056"/>
        <dbReference type="ChEBI" id="CHEBI:15377"/>
        <dbReference type="ChEBI" id="CHEBI:17268"/>
        <dbReference type="ChEBI" id="CHEBI:43474"/>
        <dbReference type="ChEBI" id="CHEBI:84139"/>
        <dbReference type="EC" id="3.1.3.25"/>
    </reaction>
</comment>
<dbReference type="Gene3D" id="3.30.540.10">
    <property type="entry name" value="Fructose-1,6-Bisphosphatase, subunit A, domain 1"/>
    <property type="match status" value="1"/>
</dbReference>
<dbReference type="InterPro" id="IPR033942">
    <property type="entry name" value="IMPase"/>
</dbReference>
<sequence>MPSTPRTRRAIVDAMKEAARIGGASLAGHFAQLSALSILEKGPSDFVSAADIESERLIVAFLNEALPGIAVLGEEGGASPDAGDGPRIVIDPLDGTNNFLHGIPQFSVSLALMEGEEVTAGVTYNPLSGELFWAAAGEGAYLGDRRLSGSSRASLAHAVVGTCFPYNGKGDTEKAAREMAAIMPRVSGIRSPGSAALEIAYVAEGRFDGFWASGAKLDLWDLAAGVIIAREAGCLATEIDGAGDPLDCRSLVVAPRQFHGLFVDIFRSA</sequence>
<keyword evidence="9" id="KW-1185">Reference proteome</keyword>
<dbReference type="Gene3D" id="3.40.190.80">
    <property type="match status" value="1"/>
</dbReference>
<dbReference type="PANTHER" id="PTHR20854:SF4">
    <property type="entry name" value="INOSITOL-1-MONOPHOSPHATASE-RELATED"/>
    <property type="match status" value="1"/>
</dbReference>